<gene>
    <name evidence="3" type="ORF">TRIADDRAFT_52317</name>
</gene>
<keyword evidence="1" id="KW-0694">RNA-binding</keyword>
<dbReference type="Gene3D" id="2.40.50.90">
    <property type="match status" value="1"/>
</dbReference>
<evidence type="ECO:0000256" key="1">
    <source>
        <dbReference type="PROSITE-ProRule" id="PRU00117"/>
    </source>
</evidence>
<dbReference type="GeneID" id="6749362"/>
<organism evidence="3 4">
    <name type="scientific">Trichoplax adhaerens</name>
    <name type="common">Trichoplax reptans</name>
    <dbReference type="NCBI Taxonomy" id="10228"/>
    <lineage>
        <taxon>Eukaryota</taxon>
        <taxon>Metazoa</taxon>
        <taxon>Placozoa</taxon>
        <taxon>Uniplacotomia</taxon>
        <taxon>Trichoplacea</taxon>
        <taxon>Trichoplacidae</taxon>
        <taxon>Trichoplax</taxon>
    </lineage>
</organism>
<sequence length="611" mass="69203">MAGHPWYGRLVNRYSLSAVTLFAIFLWWKNKKNDHSVQFTEMITIIVTIPKDIINEVHGKNKTNLRSIEEKANVKINVKLQDNGLDYIAVIEGSSDNVRIAESALSEFIQCRIDDFTAIVKIPMEVYDRFMGRHGACLRRLTLKTGACIALEPPNFQYSPEHSLCVITGNLYDVLQAKSYVESRCADAMFIERETKAPGVSVTMELFKNDGFQPVYVTAIKSPSEFWVQPLSRERVYFENLEDRLTKFYSADKSNDMDDIRVGDFCAYYDNNINKWYRVKLINIIDENTADAFRLDYGNTIGDVPKSKLKFLCAEFRMLQFQAVRCSLANIEPTDGKYWSEEATKYFRQYVDNPDLIELYATVIDFQSQPEESTSLPLIELIDTSQSLDININYELVKSGYVKCINDEYVLKDETISPLSDVTDEASLCQITLEVPLAVSELSSSRNIDDGAKKKTSDASLISVISANVEMQEIATSFVSDRSQIDNDSSVNTLENRDSKLSNDNFNRATNSCNNPTEDNVTCLSDRHVEDVIDDSFSFRQNSDFIGNGFVTESSPRKLGLPDVNSSEQILEVTDGNSCYESLESAKLLSDDAEHMKTAIDSFQESQFEDD</sequence>
<dbReference type="AlphaFoldDB" id="B3RHY5"/>
<dbReference type="Gene3D" id="2.30.30.140">
    <property type="match status" value="1"/>
</dbReference>
<dbReference type="InterPro" id="IPR002999">
    <property type="entry name" value="Tudor"/>
</dbReference>
<dbReference type="InterPro" id="IPR035437">
    <property type="entry name" value="SNase_OB-fold_sf"/>
</dbReference>
<dbReference type="RefSeq" id="XP_002108871.1">
    <property type="nucleotide sequence ID" value="XM_002108835.1"/>
</dbReference>
<dbReference type="PANTHER" id="PTHR22948:SF29">
    <property type="entry name" value="FI02030P-RELATED"/>
    <property type="match status" value="1"/>
</dbReference>
<evidence type="ECO:0000313" key="4">
    <source>
        <dbReference type="Proteomes" id="UP000009022"/>
    </source>
</evidence>
<feature type="domain" description="K Homology" evidence="2">
    <location>
        <begin position="114"/>
        <end position="186"/>
    </location>
</feature>
<dbReference type="STRING" id="10228.B3RHY5"/>
<dbReference type="HOGENOM" id="CLU_447149_0_0_1"/>
<dbReference type="FunCoup" id="B3RHY5">
    <property type="interactions" value="836"/>
</dbReference>
<evidence type="ECO:0000313" key="3">
    <source>
        <dbReference type="EMBL" id="EDV29669.1"/>
    </source>
</evidence>
<evidence type="ECO:0000259" key="2">
    <source>
        <dbReference type="SMART" id="SM00322"/>
    </source>
</evidence>
<dbReference type="PROSITE" id="PS50084">
    <property type="entry name" value="KH_TYPE_1"/>
    <property type="match status" value="2"/>
</dbReference>
<dbReference type="OrthoDB" id="9995375at2759"/>
<dbReference type="Proteomes" id="UP000009022">
    <property type="component" value="Unassembled WGS sequence"/>
</dbReference>
<dbReference type="PhylomeDB" id="B3RHY5"/>
<dbReference type="InterPro" id="IPR050621">
    <property type="entry name" value="Tudor_domain_containing"/>
</dbReference>
<protein>
    <recommendedName>
        <fullName evidence="2">K Homology domain-containing protein</fullName>
    </recommendedName>
</protein>
<dbReference type="PANTHER" id="PTHR22948">
    <property type="entry name" value="TUDOR DOMAIN CONTAINING PROTEIN"/>
    <property type="match status" value="1"/>
</dbReference>
<dbReference type="SUPFAM" id="SSF63748">
    <property type="entry name" value="Tudor/PWWP/MBT"/>
    <property type="match status" value="1"/>
</dbReference>
<proteinExistence type="predicted"/>
<accession>B3RHY5</accession>
<dbReference type="CTD" id="6749362"/>
<dbReference type="CDD" id="cd00105">
    <property type="entry name" value="KH-I"/>
    <property type="match status" value="2"/>
</dbReference>
<dbReference type="KEGG" id="tad:TRIADDRAFT_52317"/>
<dbReference type="Pfam" id="PF00013">
    <property type="entry name" value="KH_1"/>
    <property type="match status" value="2"/>
</dbReference>
<dbReference type="Pfam" id="PF00567">
    <property type="entry name" value="TUDOR"/>
    <property type="match status" value="1"/>
</dbReference>
<dbReference type="Gene3D" id="3.30.1370.10">
    <property type="entry name" value="K Homology domain, type 1"/>
    <property type="match status" value="2"/>
</dbReference>
<dbReference type="eggNOG" id="KOG2279">
    <property type="taxonomic scope" value="Eukaryota"/>
</dbReference>
<name>B3RHY5_TRIAD</name>
<feature type="domain" description="K Homology" evidence="2">
    <location>
        <begin position="41"/>
        <end position="110"/>
    </location>
</feature>
<dbReference type="InParanoid" id="B3RHY5"/>
<keyword evidence="4" id="KW-1185">Reference proteome</keyword>
<dbReference type="InterPro" id="IPR004087">
    <property type="entry name" value="KH_dom"/>
</dbReference>
<dbReference type="InterPro" id="IPR004088">
    <property type="entry name" value="KH_dom_type_1"/>
</dbReference>
<dbReference type="GO" id="GO:0005739">
    <property type="term" value="C:mitochondrion"/>
    <property type="evidence" value="ECO:0007669"/>
    <property type="project" value="UniProtKB-ARBA"/>
</dbReference>
<dbReference type="SUPFAM" id="SSF54791">
    <property type="entry name" value="Eukaryotic type KH-domain (KH-domain type I)"/>
    <property type="match status" value="2"/>
</dbReference>
<reference evidence="3 4" key="1">
    <citation type="journal article" date="2008" name="Nature">
        <title>The Trichoplax genome and the nature of placozoans.</title>
        <authorList>
            <person name="Srivastava M."/>
            <person name="Begovic E."/>
            <person name="Chapman J."/>
            <person name="Putnam N.H."/>
            <person name="Hellsten U."/>
            <person name="Kawashima T."/>
            <person name="Kuo A."/>
            <person name="Mitros T."/>
            <person name="Salamov A."/>
            <person name="Carpenter M.L."/>
            <person name="Signorovitch A.Y."/>
            <person name="Moreno M.A."/>
            <person name="Kamm K."/>
            <person name="Grimwood J."/>
            <person name="Schmutz J."/>
            <person name="Shapiro H."/>
            <person name="Grigoriev I.V."/>
            <person name="Buss L.W."/>
            <person name="Schierwater B."/>
            <person name="Dellaporta S.L."/>
            <person name="Rokhsar D.S."/>
        </authorList>
    </citation>
    <scope>NUCLEOTIDE SEQUENCE [LARGE SCALE GENOMIC DNA]</scope>
    <source>
        <strain evidence="3 4">Grell-BS-1999</strain>
    </source>
</reference>
<dbReference type="InterPro" id="IPR036612">
    <property type="entry name" value="KH_dom_type_1_sf"/>
</dbReference>
<dbReference type="GO" id="GO:0003723">
    <property type="term" value="F:RNA binding"/>
    <property type="evidence" value="ECO:0007669"/>
    <property type="project" value="UniProtKB-UniRule"/>
</dbReference>
<dbReference type="SMART" id="SM00322">
    <property type="entry name" value="KH"/>
    <property type="match status" value="2"/>
</dbReference>
<dbReference type="EMBL" id="DS985241">
    <property type="protein sequence ID" value="EDV29669.1"/>
    <property type="molecule type" value="Genomic_DNA"/>
</dbReference>